<organism evidence="1 2">
    <name type="scientific">Murinocardiopsis flavida</name>
    <dbReference type="NCBI Taxonomy" id="645275"/>
    <lineage>
        <taxon>Bacteria</taxon>
        <taxon>Bacillati</taxon>
        <taxon>Actinomycetota</taxon>
        <taxon>Actinomycetes</taxon>
        <taxon>Streptosporangiales</taxon>
        <taxon>Nocardiopsidaceae</taxon>
        <taxon>Murinocardiopsis</taxon>
    </lineage>
</organism>
<evidence type="ECO:0008006" key="3">
    <source>
        <dbReference type="Google" id="ProtNLM"/>
    </source>
</evidence>
<evidence type="ECO:0000313" key="1">
    <source>
        <dbReference type="EMBL" id="PSK86200.1"/>
    </source>
</evidence>
<reference evidence="1 2" key="1">
    <citation type="submission" date="2018-03" db="EMBL/GenBank/DDBJ databases">
        <title>Genomic Encyclopedia of Archaeal and Bacterial Type Strains, Phase II (KMG-II): from individual species to whole genera.</title>
        <authorList>
            <person name="Goeker M."/>
        </authorList>
    </citation>
    <scope>NUCLEOTIDE SEQUENCE [LARGE SCALE GENOMIC DNA]</scope>
    <source>
        <strain evidence="1 2">DSM 45312</strain>
    </source>
</reference>
<name>A0A2P8CMP1_9ACTN</name>
<dbReference type="AlphaFoldDB" id="A0A2P8CMP1"/>
<comment type="caution">
    <text evidence="1">The sequence shown here is derived from an EMBL/GenBank/DDBJ whole genome shotgun (WGS) entry which is preliminary data.</text>
</comment>
<proteinExistence type="predicted"/>
<evidence type="ECO:0000313" key="2">
    <source>
        <dbReference type="Proteomes" id="UP000240542"/>
    </source>
</evidence>
<dbReference type="Proteomes" id="UP000240542">
    <property type="component" value="Unassembled WGS sequence"/>
</dbReference>
<sequence length="39" mass="3914">GNNAEQGRAILAERAHPAVRRVDTMDGAAAQAAALAAAK</sequence>
<dbReference type="EMBL" id="PYGA01000036">
    <property type="protein sequence ID" value="PSK86200.1"/>
    <property type="molecule type" value="Genomic_DNA"/>
</dbReference>
<accession>A0A2P8CMP1</accession>
<keyword evidence="2" id="KW-1185">Reference proteome</keyword>
<protein>
    <recommendedName>
        <fullName evidence="3">Succinate--CoA ligase subunit beta</fullName>
    </recommendedName>
</protein>
<feature type="non-terminal residue" evidence="1">
    <location>
        <position position="1"/>
    </location>
</feature>
<gene>
    <name evidence="1" type="ORF">CLV63_1361</name>
</gene>